<proteinExistence type="predicted"/>
<keyword evidence="2" id="KW-1185">Reference proteome</keyword>
<accession>A0A6I2MG10</accession>
<evidence type="ECO:0000313" key="2">
    <source>
        <dbReference type="Proteomes" id="UP000441585"/>
    </source>
</evidence>
<sequence>MKQKSPKLPLTNKEREQLRKNKIKRTEIKEMKPAELAALIDVPNERARELIGHAVFQSIPSVGPKLAHNLAVDLCFSSLDEVKNRRGEELVHELEKKYGVWMDPCVEDVMRCVVHHANHPDSDKNWWDFTAERKKYRERFGYPDDRPVKAWHE</sequence>
<protein>
    <submittedName>
        <fullName evidence="1">Pathogenicity locus</fullName>
    </submittedName>
</protein>
<dbReference type="Pfam" id="PF11731">
    <property type="entry name" value="Cdd1"/>
    <property type="match status" value="1"/>
</dbReference>
<dbReference type="AlphaFoldDB" id="A0A6I2MG10"/>
<comment type="caution">
    <text evidence="1">The sequence shown here is derived from an EMBL/GenBank/DDBJ whole genome shotgun (WGS) entry which is preliminary data.</text>
</comment>
<dbReference type="EMBL" id="WKKF01000010">
    <property type="protein sequence ID" value="MRX56284.1"/>
    <property type="molecule type" value="Genomic_DNA"/>
</dbReference>
<dbReference type="Proteomes" id="UP000441585">
    <property type="component" value="Unassembled WGS sequence"/>
</dbReference>
<evidence type="ECO:0000313" key="1">
    <source>
        <dbReference type="EMBL" id="MRX56284.1"/>
    </source>
</evidence>
<name>A0A6I2MG10_9BACI</name>
<organism evidence="1 2">
    <name type="scientific">Metabacillus idriensis</name>
    <dbReference type="NCBI Taxonomy" id="324768"/>
    <lineage>
        <taxon>Bacteria</taxon>
        <taxon>Bacillati</taxon>
        <taxon>Bacillota</taxon>
        <taxon>Bacilli</taxon>
        <taxon>Bacillales</taxon>
        <taxon>Bacillaceae</taxon>
        <taxon>Metabacillus</taxon>
    </lineage>
</organism>
<gene>
    <name evidence="1" type="ORF">GJU41_20185</name>
</gene>
<reference evidence="1 2" key="1">
    <citation type="submission" date="2019-11" db="EMBL/GenBank/DDBJ databases">
        <title>Bacillus idriensis genome.</title>
        <authorList>
            <person name="Konopka E.N."/>
            <person name="Newman J.D."/>
        </authorList>
    </citation>
    <scope>NUCLEOTIDE SEQUENCE [LARGE SCALE GENOMIC DNA]</scope>
    <source>
        <strain evidence="1 2">DSM 19097</strain>
    </source>
</reference>
<dbReference type="InterPro" id="IPR021725">
    <property type="entry name" value="Cdd1"/>
</dbReference>
<dbReference type="RefSeq" id="WP_070875961.1">
    <property type="nucleotide sequence ID" value="NZ_CAJFZX010000005.1"/>
</dbReference>